<evidence type="ECO:0000259" key="1">
    <source>
        <dbReference type="SMART" id="SM00507"/>
    </source>
</evidence>
<feature type="domain" description="HNH nuclease" evidence="1">
    <location>
        <begin position="240"/>
        <end position="294"/>
    </location>
</feature>
<keyword evidence="2" id="KW-0255">Endonuclease</keyword>
<keyword evidence="2" id="KW-0378">Hydrolase</keyword>
<keyword evidence="2" id="KW-0540">Nuclease</keyword>
<dbReference type="RefSeq" id="WP_011335827.1">
    <property type="nucleotide sequence ID" value="NC_007492.2"/>
</dbReference>
<dbReference type="EMBL" id="CP000094">
    <property type="protein sequence ID" value="ABA76365.1"/>
    <property type="molecule type" value="Genomic_DNA"/>
</dbReference>
<dbReference type="InterPro" id="IPR002711">
    <property type="entry name" value="HNH"/>
</dbReference>
<dbReference type="GO" id="GO:0003676">
    <property type="term" value="F:nucleic acid binding"/>
    <property type="evidence" value="ECO:0007669"/>
    <property type="project" value="InterPro"/>
</dbReference>
<organism evidence="2 3">
    <name type="scientific">Pseudomonas fluorescens (strain Pf0-1)</name>
    <dbReference type="NCBI Taxonomy" id="205922"/>
    <lineage>
        <taxon>Bacteria</taxon>
        <taxon>Pseudomonadati</taxon>
        <taxon>Pseudomonadota</taxon>
        <taxon>Gammaproteobacteria</taxon>
        <taxon>Pseudomonadales</taxon>
        <taxon>Pseudomonadaceae</taxon>
        <taxon>Pseudomonas</taxon>
    </lineage>
</organism>
<dbReference type="SMART" id="SM00507">
    <property type="entry name" value="HNHc"/>
    <property type="match status" value="1"/>
</dbReference>
<dbReference type="Pfam" id="PF01844">
    <property type="entry name" value="HNH"/>
    <property type="match status" value="1"/>
</dbReference>
<name>Q3K789_PSEPF</name>
<dbReference type="CDD" id="cd00085">
    <property type="entry name" value="HNHc"/>
    <property type="match status" value="1"/>
</dbReference>
<dbReference type="HOGENOM" id="CLU_074569_0_0_6"/>
<dbReference type="AlphaFoldDB" id="Q3K789"/>
<evidence type="ECO:0000313" key="3">
    <source>
        <dbReference type="Proteomes" id="UP000002704"/>
    </source>
</evidence>
<protein>
    <submittedName>
        <fullName evidence="2">Putative HNH endonuclease</fullName>
    </submittedName>
</protein>
<evidence type="ECO:0000313" key="2">
    <source>
        <dbReference type="EMBL" id="ABA76365.1"/>
    </source>
</evidence>
<proteinExistence type="predicted"/>
<dbReference type="KEGG" id="pfo:Pfl01_4628"/>
<dbReference type="eggNOG" id="COG1403">
    <property type="taxonomic scope" value="Bacteria"/>
</dbReference>
<sequence>MEPSSQKRAFRTPESIQAESETRGMLKPFLEGRGFTEVTDRRKGHSQLITATSPEGLKFSARVRLCWRWEDQPEKYSAAQLRARLKDGDWDLTIAELVGREATHGVTHALLVQRYKSDIRFAALIPVSAMTGIINEQKRVSANLISAGKLGRQKKNHAVNGNSPTMWLMDNRSQEGHQVSDVLWRCDGVEDIAKRPLTADLIGIIDDTFSDVAGLDLSLLGRDEASRYQATVSRVARDPSVRKAVIDRCNGRCERPGCGASRSYSGFLDVHHILGVEISDRVANCVALCPNCHRDAHFSADRQKLNDSLLIVAQNQPETVYTI</sequence>
<dbReference type="GO" id="GO:0008270">
    <property type="term" value="F:zinc ion binding"/>
    <property type="evidence" value="ECO:0007669"/>
    <property type="project" value="InterPro"/>
</dbReference>
<dbReference type="InterPro" id="IPR003615">
    <property type="entry name" value="HNH_nuc"/>
</dbReference>
<gene>
    <name evidence="2" type="ordered locus">Pfl01_4628</name>
</gene>
<reference evidence="2 3" key="1">
    <citation type="journal article" date="2009" name="Genome Biol.">
        <title>Genomic and genetic analyses of diversity and plant interactions of Pseudomonas fluorescens.</title>
        <authorList>
            <person name="Silby M.W."/>
            <person name="Cerdeno-Tarraga A.M."/>
            <person name="Vernikos G.S."/>
            <person name="Giddens S.R."/>
            <person name="Jackson R.W."/>
            <person name="Preston G.M."/>
            <person name="Zhang X.X."/>
            <person name="Moon C.D."/>
            <person name="Gehrig S.M."/>
            <person name="Godfrey S.A."/>
            <person name="Knight C.G."/>
            <person name="Malone J.G."/>
            <person name="Robinson Z."/>
            <person name="Spiers A.J."/>
            <person name="Harris S."/>
            <person name="Challis G.L."/>
            <person name="Yaxley A.M."/>
            <person name="Harris D."/>
            <person name="Seeger K."/>
            <person name="Murphy L."/>
            <person name="Rutter S."/>
            <person name="Squares R."/>
            <person name="Quail M.A."/>
            <person name="Saunders E."/>
            <person name="Mavromatis K."/>
            <person name="Brettin T.S."/>
            <person name="Bentley S.D."/>
            <person name="Hothersall J."/>
            <person name="Stephens E."/>
            <person name="Thomas C.M."/>
            <person name="Parkhill J."/>
            <person name="Levy S.B."/>
            <person name="Rainey P.B."/>
            <person name="Thomson N.R."/>
        </authorList>
    </citation>
    <scope>NUCLEOTIDE SEQUENCE [LARGE SCALE GENOMIC DNA]</scope>
    <source>
        <strain evidence="2 3">Pf0-1</strain>
    </source>
</reference>
<accession>Q3K789</accession>
<dbReference type="Proteomes" id="UP000002704">
    <property type="component" value="Chromosome"/>
</dbReference>
<dbReference type="GO" id="GO:0004519">
    <property type="term" value="F:endonuclease activity"/>
    <property type="evidence" value="ECO:0007669"/>
    <property type="project" value="UniProtKB-KW"/>
</dbReference>